<evidence type="ECO:0008006" key="3">
    <source>
        <dbReference type="Google" id="ProtNLM"/>
    </source>
</evidence>
<accession>A0ABS1CEN9</accession>
<comment type="caution">
    <text evidence="1">The sequence shown here is derived from an EMBL/GenBank/DDBJ whole genome shotgun (WGS) entry which is preliminary data.</text>
</comment>
<sequence>MDERAGRAIAMEHDLQVTGTAAVIGLAHRRGLLPPARDVFAAPHACDFRISATAIRAVLRRVGE</sequence>
<dbReference type="InterPro" id="IPR021799">
    <property type="entry name" value="PIN-like_prokaryotic"/>
</dbReference>
<protein>
    <recommendedName>
        <fullName evidence="3">DUF3368 domain-containing protein</fullName>
    </recommendedName>
</protein>
<keyword evidence="2" id="KW-1185">Reference proteome</keyword>
<reference evidence="1 2" key="1">
    <citation type="journal article" date="2020" name="Microorganisms">
        <title>Osmotic Adaptation and Compatible Solute Biosynthesis of Phototrophic Bacteria as Revealed from Genome Analyses.</title>
        <authorList>
            <person name="Imhoff J.F."/>
            <person name="Rahn T."/>
            <person name="Kunzel S."/>
            <person name="Keller A."/>
            <person name="Neulinger S.C."/>
        </authorList>
    </citation>
    <scope>NUCLEOTIDE SEQUENCE [LARGE SCALE GENOMIC DNA]</scope>
    <source>
        <strain evidence="1 2">DSM 6210</strain>
    </source>
</reference>
<dbReference type="Proteomes" id="UP000748752">
    <property type="component" value="Unassembled WGS sequence"/>
</dbReference>
<evidence type="ECO:0000313" key="2">
    <source>
        <dbReference type="Proteomes" id="UP000748752"/>
    </source>
</evidence>
<gene>
    <name evidence="1" type="ORF">CKO31_06365</name>
</gene>
<organism evidence="1 2">
    <name type="scientific">Thiohalocapsa halophila</name>
    <dbReference type="NCBI Taxonomy" id="69359"/>
    <lineage>
        <taxon>Bacteria</taxon>
        <taxon>Pseudomonadati</taxon>
        <taxon>Pseudomonadota</taxon>
        <taxon>Gammaproteobacteria</taxon>
        <taxon>Chromatiales</taxon>
        <taxon>Chromatiaceae</taxon>
        <taxon>Thiohalocapsa</taxon>
    </lineage>
</organism>
<dbReference type="EMBL" id="NRRV01000011">
    <property type="protein sequence ID" value="MBK1630376.1"/>
    <property type="molecule type" value="Genomic_DNA"/>
</dbReference>
<dbReference type="Pfam" id="PF11848">
    <property type="entry name" value="DUF3368"/>
    <property type="match status" value="1"/>
</dbReference>
<proteinExistence type="predicted"/>
<name>A0ABS1CEN9_9GAMM</name>
<evidence type="ECO:0000313" key="1">
    <source>
        <dbReference type="EMBL" id="MBK1630376.1"/>
    </source>
</evidence>